<feature type="signal peptide" evidence="5">
    <location>
        <begin position="1"/>
        <end position="20"/>
    </location>
</feature>
<name>A0A9P0IAH6_SPOLI</name>
<dbReference type="GO" id="GO:0005615">
    <property type="term" value="C:extracellular space"/>
    <property type="evidence" value="ECO:0007669"/>
    <property type="project" value="TreeGrafter"/>
</dbReference>
<dbReference type="Gene3D" id="3.40.50.1820">
    <property type="entry name" value="alpha/beta hydrolase"/>
    <property type="match status" value="1"/>
</dbReference>
<dbReference type="PANTHER" id="PTHR11610">
    <property type="entry name" value="LIPASE"/>
    <property type="match status" value="1"/>
</dbReference>
<evidence type="ECO:0000256" key="3">
    <source>
        <dbReference type="ARBA" id="ARBA00022525"/>
    </source>
</evidence>
<comment type="similarity">
    <text evidence="2 4">Belongs to the AB hydrolase superfamily. Lipase family.</text>
</comment>
<dbReference type="InterPro" id="IPR000734">
    <property type="entry name" value="TAG_lipase"/>
</dbReference>
<feature type="chain" id="PRO_5040430745" description="Lipase domain-containing protein" evidence="5">
    <location>
        <begin position="21"/>
        <end position="336"/>
    </location>
</feature>
<evidence type="ECO:0000256" key="5">
    <source>
        <dbReference type="SAM" id="SignalP"/>
    </source>
</evidence>
<dbReference type="PANTHER" id="PTHR11610:SF150">
    <property type="entry name" value="FI01825P-RELATED"/>
    <property type="match status" value="1"/>
</dbReference>
<dbReference type="CDD" id="cd00707">
    <property type="entry name" value="Pancreat_lipase_like"/>
    <property type="match status" value="1"/>
</dbReference>
<dbReference type="AlphaFoldDB" id="A0A9P0IAH6"/>
<evidence type="ECO:0000256" key="1">
    <source>
        <dbReference type="ARBA" id="ARBA00004613"/>
    </source>
</evidence>
<evidence type="ECO:0000313" key="8">
    <source>
        <dbReference type="Proteomes" id="UP001153321"/>
    </source>
</evidence>
<keyword evidence="3" id="KW-0964">Secreted</keyword>
<organism evidence="7 8">
    <name type="scientific">Spodoptera littoralis</name>
    <name type="common">Egyptian cotton leafworm</name>
    <dbReference type="NCBI Taxonomy" id="7109"/>
    <lineage>
        <taxon>Eukaryota</taxon>
        <taxon>Metazoa</taxon>
        <taxon>Ecdysozoa</taxon>
        <taxon>Arthropoda</taxon>
        <taxon>Hexapoda</taxon>
        <taxon>Insecta</taxon>
        <taxon>Pterygota</taxon>
        <taxon>Neoptera</taxon>
        <taxon>Endopterygota</taxon>
        <taxon>Lepidoptera</taxon>
        <taxon>Glossata</taxon>
        <taxon>Ditrysia</taxon>
        <taxon>Noctuoidea</taxon>
        <taxon>Noctuidae</taxon>
        <taxon>Amphipyrinae</taxon>
        <taxon>Spodoptera</taxon>
    </lineage>
</organism>
<feature type="domain" description="Lipase" evidence="6">
    <location>
        <begin position="62"/>
        <end position="333"/>
    </location>
</feature>
<sequence length="336" mass="36487">MEMAAAVLGVFLAILAVTAALPEDHELMKVDPGPRYQYMSSPEGTELVDLAWKPSDLLEAAKFNAETQVFFHLFTRANPTVSQPLLLGVPHILAASNFDPSKKTVVIAHGWRNTPLHDFNVYLVHAYLQAEDINMIMVDWSIGAGALYIVAIANNIRTGEQVAKFITWLNSETGASLDNYHLIGHSLGGHQVGIIGRNLGGEIPYITSLDPAMPGWIVNPSGFKSTDGKYTEVIHTDLGYAGRVQPLGDVDFYPNQGFNMPGCDTKHCSHHKCIFYMAESLIRGGFTGQRCDSLWQALTGRCASSDTLPMGGTTAKPGATGIYYLTTNAQPPFSQG</sequence>
<dbReference type="GO" id="GO:0017171">
    <property type="term" value="F:serine hydrolase activity"/>
    <property type="evidence" value="ECO:0007669"/>
    <property type="project" value="TreeGrafter"/>
</dbReference>
<evidence type="ECO:0000256" key="4">
    <source>
        <dbReference type="RuleBase" id="RU004262"/>
    </source>
</evidence>
<reference evidence="7" key="1">
    <citation type="submission" date="2022-02" db="EMBL/GenBank/DDBJ databases">
        <authorList>
            <person name="King R."/>
        </authorList>
    </citation>
    <scope>NUCLEOTIDE SEQUENCE</scope>
</reference>
<dbReference type="Pfam" id="PF00151">
    <property type="entry name" value="Lipase"/>
    <property type="match status" value="1"/>
</dbReference>
<dbReference type="GO" id="GO:0016298">
    <property type="term" value="F:lipase activity"/>
    <property type="evidence" value="ECO:0007669"/>
    <property type="project" value="InterPro"/>
</dbReference>
<evidence type="ECO:0000259" key="6">
    <source>
        <dbReference type="Pfam" id="PF00151"/>
    </source>
</evidence>
<dbReference type="EMBL" id="LR824559">
    <property type="protein sequence ID" value="CAH1642674.1"/>
    <property type="molecule type" value="Genomic_DNA"/>
</dbReference>
<dbReference type="InterPro" id="IPR033906">
    <property type="entry name" value="Lipase_N"/>
</dbReference>
<comment type="subcellular location">
    <subcellularLocation>
        <location evidence="1">Secreted</location>
    </subcellularLocation>
</comment>
<proteinExistence type="inferred from homology"/>
<evidence type="ECO:0000256" key="2">
    <source>
        <dbReference type="ARBA" id="ARBA00010701"/>
    </source>
</evidence>
<dbReference type="InterPro" id="IPR013818">
    <property type="entry name" value="Lipase"/>
</dbReference>
<dbReference type="SUPFAM" id="SSF53474">
    <property type="entry name" value="alpha/beta-Hydrolases"/>
    <property type="match status" value="1"/>
</dbReference>
<keyword evidence="8" id="KW-1185">Reference proteome</keyword>
<protein>
    <recommendedName>
        <fullName evidence="6">Lipase domain-containing protein</fullName>
    </recommendedName>
</protein>
<gene>
    <name evidence="7" type="ORF">SPLIT_LOCUS8030</name>
</gene>
<dbReference type="PRINTS" id="PR00821">
    <property type="entry name" value="TAGLIPASE"/>
</dbReference>
<dbReference type="Proteomes" id="UP001153321">
    <property type="component" value="Chromosome 28"/>
</dbReference>
<dbReference type="InterPro" id="IPR029058">
    <property type="entry name" value="AB_hydrolase_fold"/>
</dbReference>
<dbReference type="GO" id="GO:0016042">
    <property type="term" value="P:lipid catabolic process"/>
    <property type="evidence" value="ECO:0007669"/>
    <property type="project" value="TreeGrafter"/>
</dbReference>
<keyword evidence="5" id="KW-0732">Signal</keyword>
<evidence type="ECO:0000313" key="7">
    <source>
        <dbReference type="EMBL" id="CAH1642674.1"/>
    </source>
</evidence>
<accession>A0A9P0IAH6</accession>